<evidence type="ECO:0000313" key="1">
    <source>
        <dbReference type="EMBL" id="PVH31174.1"/>
    </source>
</evidence>
<gene>
    <name evidence="1" type="ORF">PAHAL_9G073300</name>
</gene>
<dbReference type="AlphaFoldDB" id="A0A2T8I0G9"/>
<organism evidence="1">
    <name type="scientific">Panicum hallii</name>
    <dbReference type="NCBI Taxonomy" id="206008"/>
    <lineage>
        <taxon>Eukaryota</taxon>
        <taxon>Viridiplantae</taxon>
        <taxon>Streptophyta</taxon>
        <taxon>Embryophyta</taxon>
        <taxon>Tracheophyta</taxon>
        <taxon>Spermatophyta</taxon>
        <taxon>Magnoliopsida</taxon>
        <taxon>Liliopsida</taxon>
        <taxon>Poales</taxon>
        <taxon>Poaceae</taxon>
        <taxon>PACMAD clade</taxon>
        <taxon>Panicoideae</taxon>
        <taxon>Panicodae</taxon>
        <taxon>Paniceae</taxon>
        <taxon>Panicinae</taxon>
        <taxon>Panicum</taxon>
        <taxon>Panicum sect. Panicum</taxon>
    </lineage>
</organism>
<name>A0A2T8I0G9_9POAL</name>
<dbReference type="EMBL" id="CM008054">
    <property type="protein sequence ID" value="PVH31174.1"/>
    <property type="molecule type" value="Genomic_DNA"/>
</dbReference>
<proteinExistence type="predicted"/>
<dbReference type="Proteomes" id="UP000243499">
    <property type="component" value="Chromosome 9"/>
</dbReference>
<protein>
    <submittedName>
        <fullName evidence="1">Uncharacterized protein</fullName>
    </submittedName>
</protein>
<sequence>MKMGAIHCTCQPNTCTGRLYSLHNLCIFCYICLLDNLETIMHPIKQDRFVIFLFMTEVGLHKQRVSNVILSQSI</sequence>
<accession>A0A2T8I0G9</accession>
<dbReference type="Gramene" id="PVH31174">
    <property type="protein sequence ID" value="PVH31174"/>
    <property type="gene ID" value="PAHAL_9G073300"/>
</dbReference>
<reference evidence="1" key="1">
    <citation type="submission" date="2018-04" db="EMBL/GenBank/DDBJ databases">
        <title>WGS assembly of Panicum hallii.</title>
        <authorList>
            <person name="Lovell J."/>
            <person name="Jenkins J."/>
            <person name="Lowry D."/>
            <person name="Mamidi S."/>
            <person name="Sreedasyam A."/>
            <person name="Weng X."/>
            <person name="Barry K."/>
            <person name="Bonette J."/>
            <person name="Campitelli B."/>
            <person name="Daum C."/>
            <person name="Gordon S."/>
            <person name="Gould B."/>
            <person name="Lipzen A."/>
            <person name="Macqueen A."/>
            <person name="Palacio-Mejia J."/>
            <person name="Plott C."/>
            <person name="Shakirov E."/>
            <person name="Shu S."/>
            <person name="Yoshinaga Y."/>
            <person name="Zane M."/>
            <person name="Rokhsar D."/>
            <person name="Grimwood J."/>
            <person name="Schmutz J."/>
            <person name="Juenger T."/>
        </authorList>
    </citation>
    <scope>NUCLEOTIDE SEQUENCE [LARGE SCALE GENOMIC DNA]</scope>
    <source>
        <strain evidence="1">FIL2</strain>
    </source>
</reference>